<keyword evidence="3 6" id="KW-0489">Methyltransferase</keyword>
<dbReference type="CDD" id="cd02440">
    <property type="entry name" value="AdoMet_MTases"/>
    <property type="match status" value="1"/>
</dbReference>
<dbReference type="Pfam" id="PF05971">
    <property type="entry name" value="Methyltransf_10"/>
    <property type="match status" value="1"/>
</dbReference>
<evidence type="ECO:0000256" key="4">
    <source>
        <dbReference type="ARBA" id="ARBA00022679"/>
    </source>
</evidence>
<proteinExistence type="inferred from homology"/>
<comment type="catalytic activity">
    <reaction evidence="6">
        <text>adenosine(1618) in 23S rRNA + S-adenosyl-L-methionine = N(6)-methyladenosine(1618) in 23S rRNA + S-adenosyl-L-homocysteine + H(+)</text>
        <dbReference type="Rhea" id="RHEA:16497"/>
        <dbReference type="Rhea" id="RHEA-COMP:10229"/>
        <dbReference type="Rhea" id="RHEA-COMP:10231"/>
        <dbReference type="ChEBI" id="CHEBI:15378"/>
        <dbReference type="ChEBI" id="CHEBI:57856"/>
        <dbReference type="ChEBI" id="CHEBI:59789"/>
        <dbReference type="ChEBI" id="CHEBI:74411"/>
        <dbReference type="ChEBI" id="CHEBI:74449"/>
        <dbReference type="EC" id="2.1.1.181"/>
    </reaction>
</comment>
<keyword evidence="4 6" id="KW-0808">Transferase</keyword>
<evidence type="ECO:0000313" key="9">
    <source>
        <dbReference type="Proteomes" id="UP001431449"/>
    </source>
</evidence>
<accession>A0ABT0GEM0</accession>
<dbReference type="RefSeq" id="WP_248205848.1">
    <property type="nucleotide sequence ID" value="NZ_JALNMH010000003.1"/>
</dbReference>
<evidence type="ECO:0000256" key="1">
    <source>
        <dbReference type="ARBA" id="ARBA00022490"/>
    </source>
</evidence>
<sequence length="332" mass="35962">MSRKAPLRGAKGGGPAAPLGLHPRNRHQGSYDFDALLRVEPGLARHLVTTPRGERSIDFARPESVRALNAALLHQQYGVRRWELPDGYLCPPVPGRADYVHCLADLLAADLGGAPPQGSAVRVLDIGVGANLVYPLIGHAEYGWHFVGSDIDNSALEIARRTLGHNPGFAAAIELRHQSQRNSMFKGVLAEGERFAASLCNPPFHASAAEAAEGSRRKWRNLGRVSEVRGKRPALNFGGQSNELWCSGGEAGFLRRMIEESAQIPECIGWFTSLVAKAEHLAALRARLERSAVREVREIPMAQGAKRSRLLAWSFLDAGQRAALCGAPRGDA</sequence>
<dbReference type="PANTHER" id="PTHR13393:SF0">
    <property type="entry name" value="RNA N6-ADENOSINE-METHYLTRANSFERASE METTL16"/>
    <property type="match status" value="1"/>
</dbReference>
<protein>
    <recommendedName>
        <fullName evidence="6">Ribosomal RNA large subunit methyltransferase F</fullName>
        <ecNumber evidence="6">2.1.1.181</ecNumber>
    </recommendedName>
    <alternativeName>
        <fullName evidence="6">23S rRNA mA1618 methyltransferase</fullName>
    </alternativeName>
    <alternativeName>
        <fullName evidence="6">rRNA adenine N-6-methyltransferase</fullName>
    </alternativeName>
</protein>
<evidence type="ECO:0000256" key="3">
    <source>
        <dbReference type="ARBA" id="ARBA00022603"/>
    </source>
</evidence>
<reference evidence="8" key="1">
    <citation type="submission" date="2022-04" db="EMBL/GenBank/DDBJ databases">
        <title>Lysobacter sp. CAU 1642 isolated from sea sand.</title>
        <authorList>
            <person name="Kim W."/>
        </authorList>
    </citation>
    <scope>NUCLEOTIDE SEQUENCE</scope>
    <source>
        <strain evidence="8">CAU 1642</strain>
    </source>
</reference>
<dbReference type="InterPro" id="IPR029063">
    <property type="entry name" value="SAM-dependent_MTases_sf"/>
</dbReference>
<name>A0ABT0GEM0_9GAMM</name>
<evidence type="ECO:0000256" key="5">
    <source>
        <dbReference type="ARBA" id="ARBA00022691"/>
    </source>
</evidence>
<comment type="function">
    <text evidence="6">Specifically methylates the adenine in position 1618 of 23S rRNA.</text>
</comment>
<dbReference type="GO" id="GO:0052907">
    <property type="term" value="F:23S rRNA (adenine(1618)-N(6))-methyltransferase activity"/>
    <property type="evidence" value="ECO:0007669"/>
    <property type="project" value="UniProtKB-EC"/>
</dbReference>
<dbReference type="InterPro" id="IPR016909">
    <property type="entry name" value="rRNA_lsu_MeTfrase_F"/>
</dbReference>
<evidence type="ECO:0000256" key="7">
    <source>
        <dbReference type="SAM" id="MobiDB-lite"/>
    </source>
</evidence>
<evidence type="ECO:0000256" key="2">
    <source>
        <dbReference type="ARBA" id="ARBA00022552"/>
    </source>
</evidence>
<keyword evidence="9" id="KW-1185">Reference proteome</keyword>
<keyword evidence="5 6" id="KW-0949">S-adenosyl-L-methionine</keyword>
<dbReference type="InterPro" id="IPR010286">
    <property type="entry name" value="METTL16/RlmF"/>
</dbReference>
<organism evidence="8 9">
    <name type="scientific">Pseudomarimonas salicorniae</name>
    <dbReference type="NCBI Taxonomy" id="2933270"/>
    <lineage>
        <taxon>Bacteria</taxon>
        <taxon>Pseudomonadati</taxon>
        <taxon>Pseudomonadota</taxon>
        <taxon>Gammaproteobacteria</taxon>
        <taxon>Lysobacterales</taxon>
        <taxon>Lysobacteraceae</taxon>
        <taxon>Pseudomarimonas</taxon>
    </lineage>
</organism>
<comment type="caution">
    <text evidence="8">The sequence shown here is derived from an EMBL/GenBank/DDBJ whole genome shotgun (WGS) entry which is preliminary data.</text>
</comment>
<evidence type="ECO:0000313" key="8">
    <source>
        <dbReference type="EMBL" id="MCK7592998.1"/>
    </source>
</evidence>
<feature type="region of interest" description="Disordered" evidence="7">
    <location>
        <begin position="1"/>
        <end position="25"/>
    </location>
</feature>
<dbReference type="NCBIfam" id="NF008725">
    <property type="entry name" value="PRK11727.1"/>
    <property type="match status" value="1"/>
</dbReference>
<comment type="subcellular location">
    <subcellularLocation>
        <location evidence="6">Cytoplasm</location>
    </subcellularLocation>
</comment>
<dbReference type="EC" id="2.1.1.181" evidence="6"/>
<dbReference type="HAMAP" id="MF_01848">
    <property type="entry name" value="23SrRNA_methyltr_F"/>
    <property type="match status" value="1"/>
</dbReference>
<dbReference type="Proteomes" id="UP001431449">
    <property type="component" value="Unassembled WGS sequence"/>
</dbReference>
<dbReference type="PANTHER" id="PTHR13393">
    <property type="entry name" value="SAM-DEPENDENT METHYLTRANSFERASE"/>
    <property type="match status" value="1"/>
</dbReference>
<dbReference type="Gene3D" id="3.40.50.150">
    <property type="entry name" value="Vaccinia Virus protein VP39"/>
    <property type="match status" value="1"/>
</dbReference>
<dbReference type="SUPFAM" id="SSF53335">
    <property type="entry name" value="S-adenosyl-L-methionine-dependent methyltransferases"/>
    <property type="match status" value="1"/>
</dbReference>
<evidence type="ECO:0000256" key="6">
    <source>
        <dbReference type="HAMAP-Rule" id="MF_01848"/>
    </source>
</evidence>
<keyword evidence="1 6" id="KW-0963">Cytoplasm</keyword>
<keyword evidence="2 6" id="KW-0698">rRNA processing</keyword>
<gene>
    <name evidence="6 8" type="primary">rlmF</name>
    <name evidence="8" type="ORF">M0G41_04855</name>
</gene>
<dbReference type="PIRSF" id="PIRSF029038">
    <property type="entry name" value="Mtase_YbiN_prd"/>
    <property type="match status" value="1"/>
</dbReference>
<dbReference type="EMBL" id="JALNMH010000003">
    <property type="protein sequence ID" value="MCK7592998.1"/>
    <property type="molecule type" value="Genomic_DNA"/>
</dbReference>
<comment type="similarity">
    <text evidence="6">Belongs to the methyltransferase superfamily. METTL16/RlmF family.</text>
</comment>